<evidence type="ECO:0000313" key="2">
    <source>
        <dbReference type="EMBL" id="GMR54515.1"/>
    </source>
</evidence>
<evidence type="ECO:0000259" key="1">
    <source>
        <dbReference type="PROSITE" id="PS50181"/>
    </source>
</evidence>
<dbReference type="Proteomes" id="UP001328107">
    <property type="component" value="Unassembled WGS sequence"/>
</dbReference>
<dbReference type="InterPro" id="IPR001810">
    <property type="entry name" value="F-box_dom"/>
</dbReference>
<sequence>TRNAHDETDEPSTKRPNRGVDFISNLPNDCLVDIFSRLDHNDIDEVALISKRLGGVSEISRSSTGKLESYSLRIAHKIQSELSIVMDRLDLCCTYHLTSKGTFKKVGRSATMGSFRDAQEPTITEAILAVTTLKRLYFNIIDLHSISIDDDFLHFFEHFCTNHPNNSISITSIRFADAALKQRFFSILLEAKFASIKMENMFDNEKLLEIFLKDYSDSVVLAGFSLIERLKEHSRSNLVRVSRSHVAPLNIPYVHTDNEFVMHISRFGEFEHHGLVINTDWLMPAIANRLRLRKKGEWAFNITRDINKDDIIPVLGTDLGMDCRDGKFIIRICKTFARVQFKSGNRVSQHPLEFHATFFYD</sequence>
<dbReference type="SUPFAM" id="SSF81383">
    <property type="entry name" value="F-box domain"/>
    <property type="match status" value="1"/>
</dbReference>
<keyword evidence="3" id="KW-1185">Reference proteome</keyword>
<protein>
    <recommendedName>
        <fullName evidence="1">F-box domain-containing protein</fullName>
    </recommendedName>
</protein>
<comment type="caution">
    <text evidence="2">The sequence shown here is derived from an EMBL/GenBank/DDBJ whole genome shotgun (WGS) entry which is preliminary data.</text>
</comment>
<feature type="non-terminal residue" evidence="2">
    <location>
        <position position="1"/>
    </location>
</feature>
<feature type="domain" description="F-box" evidence="1">
    <location>
        <begin position="20"/>
        <end position="53"/>
    </location>
</feature>
<evidence type="ECO:0000313" key="3">
    <source>
        <dbReference type="Proteomes" id="UP001328107"/>
    </source>
</evidence>
<reference evidence="3" key="1">
    <citation type="submission" date="2022-10" db="EMBL/GenBank/DDBJ databases">
        <title>Genome assembly of Pristionchus species.</title>
        <authorList>
            <person name="Yoshida K."/>
            <person name="Sommer R.J."/>
        </authorList>
    </citation>
    <scope>NUCLEOTIDE SEQUENCE [LARGE SCALE GENOMIC DNA]</scope>
    <source>
        <strain evidence="3">RS5460</strain>
    </source>
</reference>
<accession>A0AAN5D1T5</accession>
<dbReference type="PROSITE" id="PS50181">
    <property type="entry name" value="FBOX"/>
    <property type="match status" value="1"/>
</dbReference>
<dbReference type="Pfam" id="PF00646">
    <property type="entry name" value="F-box"/>
    <property type="match status" value="1"/>
</dbReference>
<name>A0AAN5D1T5_9BILA</name>
<organism evidence="2 3">
    <name type="scientific">Pristionchus mayeri</name>
    <dbReference type="NCBI Taxonomy" id="1317129"/>
    <lineage>
        <taxon>Eukaryota</taxon>
        <taxon>Metazoa</taxon>
        <taxon>Ecdysozoa</taxon>
        <taxon>Nematoda</taxon>
        <taxon>Chromadorea</taxon>
        <taxon>Rhabditida</taxon>
        <taxon>Rhabditina</taxon>
        <taxon>Diplogasteromorpha</taxon>
        <taxon>Diplogasteroidea</taxon>
        <taxon>Neodiplogasteridae</taxon>
        <taxon>Pristionchus</taxon>
    </lineage>
</organism>
<dbReference type="EMBL" id="BTRK01000005">
    <property type="protein sequence ID" value="GMR54515.1"/>
    <property type="molecule type" value="Genomic_DNA"/>
</dbReference>
<proteinExistence type="predicted"/>
<dbReference type="CDD" id="cd09917">
    <property type="entry name" value="F-box_SF"/>
    <property type="match status" value="1"/>
</dbReference>
<dbReference type="InterPro" id="IPR036047">
    <property type="entry name" value="F-box-like_dom_sf"/>
</dbReference>
<gene>
    <name evidence="2" type="ORF">PMAYCL1PPCAC_24710</name>
</gene>
<dbReference type="AlphaFoldDB" id="A0AAN5D1T5"/>